<protein>
    <recommendedName>
        <fullName evidence="4">SH3 domain-containing protein</fullName>
    </recommendedName>
</protein>
<evidence type="ECO:0008006" key="4">
    <source>
        <dbReference type="Google" id="ProtNLM"/>
    </source>
</evidence>
<dbReference type="Proteomes" id="UP001319827">
    <property type="component" value="Chromosome"/>
</dbReference>
<dbReference type="PROSITE" id="PS51257">
    <property type="entry name" value="PROKAR_LIPOPROTEIN"/>
    <property type="match status" value="1"/>
</dbReference>
<feature type="chain" id="PRO_5045861548" description="SH3 domain-containing protein" evidence="1">
    <location>
        <begin position="24"/>
        <end position="281"/>
    </location>
</feature>
<keyword evidence="3" id="KW-1185">Reference proteome</keyword>
<dbReference type="EMBL" id="AP024355">
    <property type="protein sequence ID" value="BCR03820.1"/>
    <property type="molecule type" value="Genomic_DNA"/>
</dbReference>
<keyword evidence="1" id="KW-0732">Signal</keyword>
<name>A0ABM8HQ43_9BACT</name>
<sequence>MMRGNLLAGLGLLAFLVAGCQSAAPAVPRLDFPAQPGLLAAPPLPAPLPAPRPPRSSVDLLSVLDLKDDHLGVGTLAPTELNQAGADWISDMALPMYSSPGEHLGWLINGWIVDSVPPVSKRPLLTRALVPTRTQALALQVVEVREDGWFRLRYAPPGSDDASLGWAHVDHLRLGGRPLEVKLWNEWFSAEGAALEYRKAEVRHALRGGPDAKAELVAWIGASHEIEPLETSGDWMRVKVTQPSRLCAADPSAVKAASAEGWIRWNSPEKGPWIWFAGDCR</sequence>
<reference evidence="2 3" key="2">
    <citation type="journal article" date="2021" name="Int. J. Syst. Evol. Microbiol.">
        <title>Isolation and Polyphasic Characterization of Desulfuromonas versatilis sp. Nov., an Electrogenic Bacteria Capable of Versatile Metabolism Isolated from a Graphene Oxide-Reducing Enrichment Culture.</title>
        <authorList>
            <person name="Xie L."/>
            <person name="Yoshida N."/>
            <person name="Ishii S."/>
            <person name="Meng L."/>
        </authorList>
    </citation>
    <scope>NUCLEOTIDE SEQUENCE [LARGE SCALE GENOMIC DNA]</scope>
    <source>
        <strain evidence="2 3">NIT-T3</strain>
    </source>
</reference>
<reference evidence="2 3" key="1">
    <citation type="journal article" date="2016" name="C (Basel)">
        <title>Selective Growth of and Electricity Production by Marine Exoelectrogenic Bacteria in Self-Aggregated Hydrogel of Microbially Reduced Graphene Oxide.</title>
        <authorList>
            <person name="Yoshida N."/>
            <person name="Goto Y."/>
            <person name="Miyata Y."/>
        </authorList>
    </citation>
    <scope>NUCLEOTIDE SEQUENCE [LARGE SCALE GENOMIC DNA]</scope>
    <source>
        <strain evidence="2 3">NIT-T3</strain>
    </source>
</reference>
<evidence type="ECO:0000256" key="1">
    <source>
        <dbReference type="SAM" id="SignalP"/>
    </source>
</evidence>
<gene>
    <name evidence="2" type="ORF">DESUT3_08890</name>
</gene>
<accession>A0ABM8HQ43</accession>
<proteinExistence type="predicted"/>
<organism evidence="2 3">
    <name type="scientific">Desulfuromonas versatilis</name>
    <dbReference type="NCBI Taxonomy" id="2802975"/>
    <lineage>
        <taxon>Bacteria</taxon>
        <taxon>Pseudomonadati</taxon>
        <taxon>Thermodesulfobacteriota</taxon>
        <taxon>Desulfuromonadia</taxon>
        <taxon>Desulfuromonadales</taxon>
        <taxon>Desulfuromonadaceae</taxon>
        <taxon>Desulfuromonas</taxon>
    </lineage>
</organism>
<dbReference type="RefSeq" id="WP_221251263.1">
    <property type="nucleotide sequence ID" value="NZ_AP024355.1"/>
</dbReference>
<evidence type="ECO:0000313" key="2">
    <source>
        <dbReference type="EMBL" id="BCR03820.1"/>
    </source>
</evidence>
<evidence type="ECO:0000313" key="3">
    <source>
        <dbReference type="Proteomes" id="UP001319827"/>
    </source>
</evidence>
<feature type="signal peptide" evidence="1">
    <location>
        <begin position="1"/>
        <end position="23"/>
    </location>
</feature>